<feature type="transmembrane region" description="Helical" evidence="9">
    <location>
        <begin position="45"/>
        <end position="63"/>
    </location>
</feature>
<evidence type="ECO:0000259" key="10">
    <source>
        <dbReference type="Pfam" id="PF04290"/>
    </source>
</evidence>
<keyword evidence="6 9" id="KW-1133">Transmembrane helix</keyword>
<comment type="subunit">
    <text evidence="9">The complex comprises the extracytoplasmic solute receptor protein and the two transmembrane proteins.</text>
</comment>
<keyword evidence="3" id="KW-1003">Cell membrane</keyword>
<dbReference type="RefSeq" id="WP_267655545.1">
    <property type="nucleotide sequence ID" value="NZ_JAOVZR010000001.1"/>
</dbReference>
<evidence type="ECO:0000256" key="5">
    <source>
        <dbReference type="ARBA" id="ARBA00022692"/>
    </source>
</evidence>
<dbReference type="InterPro" id="IPR007387">
    <property type="entry name" value="TRAP_DctQ"/>
</dbReference>
<evidence type="ECO:0000256" key="9">
    <source>
        <dbReference type="RuleBase" id="RU369079"/>
    </source>
</evidence>
<dbReference type="Proteomes" id="UP001073227">
    <property type="component" value="Unassembled WGS sequence"/>
</dbReference>
<name>A0ABT3ZEN1_9HYPH</name>
<dbReference type="InterPro" id="IPR055348">
    <property type="entry name" value="DctQ"/>
</dbReference>
<comment type="caution">
    <text evidence="11">The sequence shown here is derived from an EMBL/GenBank/DDBJ whole genome shotgun (WGS) entry which is preliminary data.</text>
</comment>
<feature type="transmembrane region" description="Helical" evidence="9">
    <location>
        <begin position="12"/>
        <end position="33"/>
    </location>
</feature>
<evidence type="ECO:0000256" key="1">
    <source>
        <dbReference type="ARBA" id="ARBA00004429"/>
    </source>
</evidence>
<evidence type="ECO:0000256" key="7">
    <source>
        <dbReference type="ARBA" id="ARBA00023136"/>
    </source>
</evidence>
<keyword evidence="7 9" id="KW-0472">Membrane</keyword>
<accession>A0ABT3ZEN1</accession>
<dbReference type="PANTHER" id="PTHR35011">
    <property type="entry name" value="2,3-DIKETO-L-GULONATE TRAP TRANSPORTER SMALL PERMEASE PROTEIN YIAM"/>
    <property type="match status" value="1"/>
</dbReference>
<keyword evidence="4 9" id="KW-0997">Cell inner membrane</keyword>
<evidence type="ECO:0000256" key="4">
    <source>
        <dbReference type="ARBA" id="ARBA00022519"/>
    </source>
</evidence>
<sequence length="157" mass="16799">MRSAFALFDTALRFAIGLSIAGIMLAICLQVVARGTIGALPWPEELSVILMIWGLLLAAAYVLNERGHVGITYFVERLGPKTGALLVAAMHLLIILFAAAVIYGSIDKLGSVARLRTGALGISRAVPNLAIPVACALYIVVSIRIILESFEQWRNPG</sequence>
<proteinExistence type="inferred from homology"/>
<evidence type="ECO:0000313" key="12">
    <source>
        <dbReference type="Proteomes" id="UP001073227"/>
    </source>
</evidence>
<evidence type="ECO:0000256" key="3">
    <source>
        <dbReference type="ARBA" id="ARBA00022475"/>
    </source>
</evidence>
<keyword evidence="2 9" id="KW-0813">Transport</keyword>
<evidence type="ECO:0000256" key="6">
    <source>
        <dbReference type="ARBA" id="ARBA00022989"/>
    </source>
</evidence>
<keyword evidence="12" id="KW-1185">Reference proteome</keyword>
<evidence type="ECO:0000256" key="8">
    <source>
        <dbReference type="ARBA" id="ARBA00038436"/>
    </source>
</evidence>
<protein>
    <recommendedName>
        <fullName evidence="9">TRAP transporter small permease protein</fullName>
    </recommendedName>
</protein>
<feature type="transmembrane region" description="Helical" evidence="9">
    <location>
        <begin position="84"/>
        <end position="106"/>
    </location>
</feature>
<dbReference type="Pfam" id="PF04290">
    <property type="entry name" value="DctQ"/>
    <property type="match status" value="1"/>
</dbReference>
<comment type="similarity">
    <text evidence="8 9">Belongs to the TRAP transporter small permease family.</text>
</comment>
<gene>
    <name evidence="11" type="ORF">OEG84_20975</name>
</gene>
<feature type="transmembrane region" description="Helical" evidence="9">
    <location>
        <begin position="126"/>
        <end position="147"/>
    </location>
</feature>
<feature type="domain" description="Tripartite ATP-independent periplasmic transporters DctQ component" evidence="10">
    <location>
        <begin position="23"/>
        <end position="150"/>
    </location>
</feature>
<organism evidence="11 12">
    <name type="scientific">Hoeflea algicola</name>
    <dbReference type="NCBI Taxonomy" id="2983763"/>
    <lineage>
        <taxon>Bacteria</taxon>
        <taxon>Pseudomonadati</taxon>
        <taxon>Pseudomonadota</taxon>
        <taxon>Alphaproteobacteria</taxon>
        <taxon>Hyphomicrobiales</taxon>
        <taxon>Rhizobiaceae</taxon>
        <taxon>Hoeflea</taxon>
    </lineage>
</organism>
<dbReference type="EMBL" id="JAOVZR010000001">
    <property type="protein sequence ID" value="MCY0150108.1"/>
    <property type="molecule type" value="Genomic_DNA"/>
</dbReference>
<keyword evidence="5 9" id="KW-0812">Transmembrane</keyword>
<evidence type="ECO:0000313" key="11">
    <source>
        <dbReference type="EMBL" id="MCY0150108.1"/>
    </source>
</evidence>
<comment type="function">
    <text evidence="9">Part of the tripartite ATP-independent periplasmic (TRAP) transport system.</text>
</comment>
<comment type="subcellular location">
    <subcellularLocation>
        <location evidence="1 9">Cell inner membrane</location>
        <topology evidence="1 9">Multi-pass membrane protein</topology>
    </subcellularLocation>
</comment>
<evidence type="ECO:0000256" key="2">
    <source>
        <dbReference type="ARBA" id="ARBA00022448"/>
    </source>
</evidence>
<reference evidence="11" key="1">
    <citation type="submission" date="2022-10" db="EMBL/GenBank/DDBJ databases">
        <title>Hoeflea sp. G2-23, isolated from marine algae.</title>
        <authorList>
            <person name="Kristyanto S."/>
            <person name="Kim J.M."/>
            <person name="Jeon C.O."/>
        </authorList>
    </citation>
    <scope>NUCLEOTIDE SEQUENCE</scope>
    <source>
        <strain evidence="11">G2-23</strain>
    </source>
</reference>